<name>A0AAD9I638_9PEZI</name>
<sequence length="551" mass="59462">MDSRPGRAAHIKTSGSERGTPATTSRAEASVQQPNTIPKVLPHERVFRIQIGPELFQLSGASLSSDAPSYFSQYFKGQLENNNNSSQDSTGAAPAAPAAPAAVRTLYIDRDPVTFRDISLHLQGYHIQPRDGTHFVRLFSDAQFYSLPKLISQLYDESIFMSIGHTEFQIPRDLFRDPGNSPNFFTLGYAIFFSATPDDLFPGLQREGLIRPPSILPPSVPHRSAATFAELLHLLRGYPVRVRDPAHRQTLLRDCRYFNFKGLEQRLVPHARGYNQARRRDELALRLEDVLRSGVAVVGAAAAAEDGRGASEAPVRDPAAVAWVAYARPFVDERPAELVLEVGGECTCLHFAPEGPGYSVRAEFFRDARARLTKLLEVIAGKLGLSVAAPVPAGLPMASSIVGAGTLAPGSTPLSEDLVRVDLDLETASVVLDGRPYAAVASSFSSSAGAGFVVDDEAMADLSPALGAASLAQEPARKRRRMGPVGPGPGGAETWIVRTGQWRLRIQATRGPKAPVECVLVAVKLDAMTSERAKNAQRGFLADVDRGMPVV</sequence>
<comment type="caution">
    <text evidence="2">The sequence shown here is derived from an EMBL/GenBank/DDBJ whole genome shotgun (WGS) entry which is preliminary data.</text>
</comment>
<evidence type="ECO:0000313" key="2">
    <source>
        <dbReference type="EMBL" id="KAK2071349.1"/>
    </source>
</evidence>
<dbReference type="SUPFAM" id="SSF54695">
    <property type="entry name" value="POZ domain"/>
    <property type="match status" value="1"/>
</dbReference>
<evidence type="ECO:0008006" key="4">
    <source>
        <dbReference type="Google" id="ProtNLM"/>
    </source>
</evidence>
<feature type="region of interest" description="Disordered" evidence="1">
    <location>
        <begin position="473"/>
        <end position="492"/>
    </location>
</feature>
<protein>
    <recommendedName>
        <fullName evidence="4">Potassium channel tetramerisation-type BTB domain-containing protein</fullName>
    </recommendedName>
</protein>
<gene>
    <name evidence="2" type="ORF">P8C59_005778</name>
</gene>
<dbReference type="EMBL" id="JAQQPM010000005">
    <property type="protein sequence ID" value="KAK2071349.1"/>
    <property type="molecule type" value="Genomic_DNA"/>
</dbReference>
<dbReference type="AlphaFoldDB" id="A0AAD9I638"/>
<evidence type="ECO:0000256" key="1">
    <source>
        <dbReference type="SAM" id="MobiDB-lite"/>
    </source>
</evidence>
<feature type="compositionally biased region" description="Polar residues" evidence="1">
    <location>
        <begin position="13"/>
        <end position="32"/>
    </location>
</feature>
<dbReference type="Proteomes" id="UP001217918">
    <property type="component" value="Unassembled WGS sequence"/>
</dbReference>
<reference evidence="2" key="1">
    <citation type="journal article" date="2023" name="Mol. Plant Microbe Interact.">
        <title>Elucidating the Obligate Nature and Biological Capacity of an Invasive Fungal Corn Pathogen.</title>
        <authorList>
            <person name="MacCready J.S."/>
            <person name="Roggenkamp E.M."/>
            <person name="Gdanetz K."/>
            <person name="Chilvers M.I."/>
        </authorList>
    </citation>
    <scope>NUCLEOTIDE SEQUENCE</scope>
    <source>
        <strain evidence="2">PM02</strain>
    </source>
</reference>
<evidence type="ECO:0000313" key="3">
    <source>
        <dbReference type="Proteomes" id="UP001217918"/>
    </source>
</evidence>
<organism evidence="2 3">
    <name type="scientific">Phyllachora maydis</name>
    <dbReference type="NCBI Taxonomy" id="1825666"/>
    <lineage>
        <taxon>Eukaryota</taxon>
        <taxon>Fungi</taxon>
        <taxon>Dikarya</taxon>
        <taxon>Ascomycota</taxon>
        <taxon>Pezizomycotina</taxon>
        <taxon>Sordariomycetes</taxon>
        <taxon>Sordariomycetidae</taxon>
        <taxon>Phyllachorales</taxon>
        <taxon>Phyllachoraceae</taxon>
        <taxon>Phyllachora</taxon>
    </lineage>
</organism>
<dbReference type="PANTHER" id="PTHR31758:SF2">
    <property type="entry name" value="BTB_POZ DOMAIN-CONTAINING PROTEIN YLR108C"/>
    <property type="match status" value="1"/>
</dbReference>
<dbReference type="Gene3D" id="3.30.710.10">
    <property type="entry name" value="Potassium Channel Kv1.1, Chain A"/>
    <property type="match status" value="1"/>
</dbReference>
<accession>A0AAD9I638</accession>
<dbReference type="PANTHER" id="PTHR31758">
    <property type="entry name" value="BTB/POZ DOMAIN-CONTAINING PROTEIN YLR108C"/>
    <property type="match status" value="1"/>
</dbReference>
<keyword evidence="3" id="KW-1185">Reference proteome</keyword>
<proteinExistence type="predicted"/>
<feature type="region of interest" description="Disordered" evidence="1">
    <location>
        <begin position="1"/>
        <end position="32"/>
    </location>
</feature>
<dbReference type="InterPro" id="IPR011333">
    <property type="entry name" value="SKP1/BTB/POZ_sf"/>
</dbReference>